<feature type="domain" description="Berberine/berberine-like" evidence="3">
    <location>
        <begin position="77"/>
        <end position="121"/>
    </location>
</feature>
<dbReference type="InterPro" id="IPR012951">
    <property type="entry name" value="BBE"/>
</dbReference>
<gene>
    <name evidence="4" type="ORF">Pyn_23976</name>
</gene>
<sequence length="166" mass="18606">MIEIGKIGLVFNPYGGMMSRIPASATPFPHRAGNLFKVQYSVSWGEAGAEAEKNYTTDTRRLFRFMTPFVYKNPRSAFLNYRDLDIGVNNLVIEAMNRGRLVKVKTAVDPANFFRNEQSIPPHPTFNSDPPHPILHLDANGDSSSKLSMGKLKLVLALLVFLFISF</sequence>
<dbReference type="Proteomes" id="UP000250321">
    <property type="component" value="Unassembled WGS sequence"/>
</dbReference>
<dbReference type="Pfam" id="PF08031">
    <property type="entry name" value="BBE"/>
    <property type="match status" value="1"/>
</dbReference>
<keyword evidence="2" id="KW-0274">FAD</keyword>
<dbReference type="AlphaFoldDB" id="A0A314USN8"/>
<dbReference type="PANTHER" id="PTHR32448">
    <property type="entry name" value="OS08G0158400 PROTEIN"/>
    <property type="match status" value="1"/>
</dbReference>
<dbReference type="OrthoDB" id="407275at2759"/>
<keyword evidence="5" id="KW-1185">Reference proteome</keyword>
<organism evidence="4 5">
    <name type="scientific">Prunus yedoensis var. nudiflora</name>
    <dbReference type="NCBI Taxonomy" id="2094558"/>
    <lineage>
        <taxon>Eukaryota</taxon>
        <taxon>Viridiplantae</taxon>
        <taxon>Streptophyta</taxon>
        <taxon>Embryophyta</taxon>
        <taxon>Tracheophyta</taxon>
        <taxon>Spermatophyta</taxon>
        <taxon>Magnoliopsida</taxon>
        <taxon>eudicotyledons</taxon>
        <taxon>Gunneridae</taxon>
        <taxon>Pentapetalae</taxon>
        <taxon>rosids</taxon>
        <taxon>fabids</taxon>
        <taxon>Rosales</taxon>
        <taxon>Rosaceae</taxon>
        <taxon>Amygdaloideae</taxon>
        <taxon>Amygdaleae</taxon>
        <taxon>Prunus</taxon>
    </lineage>
</organism>
<evidence type="ECO:0000256" key="1">
    <source>
        <dbReference type="ARBA" id="ARBA00022630"/>
    </source>
</evidence>
<evidence type="ECO:0000256" key="2">
    <source>
        <dbReference type="ARBA" id="ARBA00022827"/>
    </source>
</evidence>
<protein>
    <recommendedName>
        <fullName evidence="3">Berberine/berberine-like domain-containing protein</fullName>
    </recommendedName>
</protein>
<dbReference type="Gene3D" id="3.30.465.10">
    <property type="match status" value="1"/>
</dbReference>
<dbReference type="Gene3D" id="3.40.462.20">
    <property type="match status" value="1"/>
</dbReference>
<name>A0A314USN8_PRUYE</name>
<reference evidence="4 5" key="1">
    <citation type="submission" date="2018-02" db="EMBL/GenBank/DDBJ databases">
        <title>Draft genome of wild Prunus yedoensis var. nudiflora.</title>
        <authorList>
            <person name="Baek S."/>
            <person name="Kim J.-H."/>
            <person name="Choi K."/>
            <person name="Kim G.-B."/>
            <person name="Cho A."/>
            <person name="Jang H."/>
            <person name="Shin C.-H."/>
            <person name="Yu H.-J."/>
            <person name="Mun J.-H."/>
        </authorList>
    </citation>
    <scope>NUCLEOTIDE SEQUENCE [LARGE SCALE GENOMIC DNA]</scope>
    <source>
        <strain evidence="5">cv. Jeju island</strain>
        <tissue evidence="4">Leaf</tissue>
    </source>
</reference>
<keyword evidence="1" id="KW-0285">Flavoprotein</keyword>
<dbReference type="STRING" id="2094558.A0A314USN8"/>
<evidence type="ECO:0000313" key="4">
    <source>
        <dbReference type="EMBL" id="PQM40523.1"/>
    </source>
</evidence>
<dbReference type="GO" id="GO:0016491">
    <property type="term" value="F:oxidoreductase activity"/>
    <property type="evidence" value="ECO:0007669"/>
    <property type="project" value="InterPro"/>
</dbReference>
<accession>A0A314USN8</accession>
<evidence type="ECO:0000313" key="5">
    <source>
        <dbReference type="Proteomes" id="UP000250321"/>
    </source>
</evidence>
<dbReference type="InterPro" id="IPR016169">
    <property type="entry name" value="FAD-bd_PCMH_sub2"/>
</dbReference>
<dbReference type="EMBL" id="PJQY01003062">
    <property type="protein sequence ID" value="PQM40523.1"/>
    <property type="molecule type" value="Genomic_DNA"/>
</dbReference>
<proteinExistence type="predicted"/>
<dbReference type="GO" id="GO:0050660">
    <property type="term" value="F:flavin adenine dinucleotide binding"/>
    <property type="evidence" value="ECO:0007669"/>
    <property type="project" value="InterPro"/>
</dbReference>
<evidence type="ECO:0000259" key="3">
    <source>
        <dbReference type="Pfam" id="PF08031"/>
    </source>
</evidence>
<comment type="caution">
    <text evidence="4">The sequence shown here is derived from an EMBL/GenBank/DDBJ whole genome shotgun (WGS) entry which is preliminary data.</text>
</comment>